<comment type="subcellular location">
    <subcellularLocation>
        <location evidence="1">Cell membrane</location>
        <topology evidence="1">Multi-pass membrane protein</topology>
    </subcellularLocation>
</comment>
<proteinExistence type="inferred from homology"/>
<protein>
    <recommendedName>
        <fullName evidence="3 10">Cell division protein FtsX</fullName>
    </recommendedName>
</protein>
<dbReference type="Gene3D" id="3.30.70.3040">
    <property type="match status" value="1"/>
</dbReference>
<evidence type="ECO:0000256" key="2">
    <source>
        <dbReference type="ARBA" id="ARBA00007379"/>
    </source>
</evidence>
<evidence type="ECO:0000256" key="6">
    <source>
        <dbReference type="ARBA" id="ARBA00022692"/>
    </source>
</evidence>
<dbReference type="Proteomes" id="UP000034246">
    <property type="component" value="Unassembled WGS sequence"/>
</dbReference>
<evidence type="ECO:0000313" key="15">
    <source>
        <dbReference type="Proteomes" id="UP000034246"/>
    </source>
</evidence>
<dbReference type="InterPro" id="IPR003838">
    <property type="entry name" value="ABC3_permease_C"/>
</dbReference>
<evidence type="ECO:0000313" key="14">
    <source>
        <dbReference type="EMBL" id="KKR10706.1"/>
    </source>
</evidence>
<comment type="similarity">
    <text evidence="2 10">Belongs to the ABC-4 integral membrane protein family. FtsX subfamily.</text>
</comment>
<evidence type="ECO:0000256" key="7">
    <source>
        <dbReference type="ARBA" id="ARBA00022989"/>
    </source>
</evidence>
<evidence type="ECO:0000259" key="13">
    <source>
        <dbReference type="Pfam" id="PF18075"/>
    </source>
</evidence>
<comment type="caution">
    <text evidence="14">The sequence shown here is derived from an EMBL/GenBank/DDBJ whole genome shotgun (WGS) entry which is preliminary data.</text>
</comment>
<evidence type="ECO:0000256" key="10">
    <source>
        <dbReference type="PIRNR" id="PIRNR003097"/>
    </source>
</evidence>
<evidence type="ECO:0000256" key="3">
    <source>
        <dbReference type="ARBA" id="ARBA00021907"/>
    </source>
</evidence>
<evidence type="ECO:0000256" key="5">
    <source>
        <dbReference type="ARBA" id="ARBA00022618"/>
    </source>
</evidence>
<keyword evidence="5 10" id="KW-0132">Cell division</keyword>
<feature type="domain" description="ABC3 transporter permease C-terminal" evidence="12">
    <location>
        <begin position="178"/>
        <end position="288"/>
    </location>
</feature>
<evidence type="ECO:0000256" key="9">
    <source>
        <dbReference type="ARBA" id="ARBA00023306"/>
    </source>
</evidence>
<feature type="domain" description="FtsX extracellular" evidence="13">
    <location>
        <begin position="55"/>
        <end position="146"/>
    </location>
</feature>
<dbReference type="GO" id="GO:0051301">
    <property type="term" value="P:cell division"/>
    <property type="evidence" value="ECO:0007669"/>
    <property type="project" value="UniProtKB-KW"/>
</dbReference>
<evidence type="ECO:0000256" key="11">
    <source>
        <dbReference type="SAM" id="Phobius"/>
    </source>
</evidence>
<sequence length="304" mass="33739">MNIHLKTAFNNIRRSPFQALAAVFVLFVTFFVVSVLVIFIYSSHQILKHYETRPQVIIFIKDNATISEVDALRSKLGGDLRLKKVNYVTKEQALEIYKKATKDNPMLSELVSPSVFPASLEFSVVDLSYAEPVISELKSESIVDEVGYTASLGGEETLTDVVARLRQIAYYIRLTGGIVVGFFLGTSLVLMVVIISMKMSVRKNEMEILDLIGATAGFIRAPVFLESLLYSVTGVLSGWFVSFLIFLYLTPSLTKYFQDIPILPSSTLALLGFFGILLLVELTVGLLLSLTGSVMAVARTRKRK</sequence>
<dbReference type="PANTHER" id="PTHR47755:SF1">
    <property type="entry name" value="CELL DIVISION PROTEIN FTSX"/>
    <property type="match status" value="1"/>
</dbReference>
<evidence type="ECO:0000259" key="12">
    <source>
        <dbReference type="Pfam" id="PF02687"/>
    </source>
</evidence>
<gene>
    <name evidence="14" type="ORF">UT39_C0016G0011</name>
</gene>
<dbReference type="STRING" id="1618550.UT39_C0016G0011"/>
<feature type="transmembrane region" description="Helical" evidence="11">
    <location>
        <begin position="170"/>
        <end position="195"/>
    </location>
</feature>
<name>A0A0G0ND42_9BACT</name>
<accession>A0A0G0ND42</accession>
<keyword evidence="7 11" id="KW-1133">Transmembrane helix</keyword>
<dbReference type="AlphaFoldDB" id="A0A0G0ND42"/>
<dbReference type="EMBL" id="LBWP01000016">
    <property type="protein sequence ID" value="KKR10706.1"/>
    <property type="molecule type" value="Genomic_DNA"/>
</dbReference>
<dbReference type="GO" id="GO:0005886">
    <property type="term" value="C:plasma membrane"/>
    <property type="evidence" value="ECO:0007669"/>
    <property type="project" value="UniProtKB-SubCell"/>
</dbReference>
<feature type="transmembrane region" description="Helical" evidence="11">
    <location>
        <begin position="269"/>
        <end position="298"/>
    </location>
</feature>
<organism evidence="14 15">
    <name type="scientific">Candidatus Woesebacteria bacterium GW2011_GWA1_39_21</name>
    <dbReference type="NCBI Taxonomy" id="1618550"/>
    <lineage>
        <taxon>Bacteria</taxon>
        <taxon>Candidatus Woeseibacteriota</taxon>
    </lineage>
</organism>
<dbReference type="InterPro" id="IPR040690">
    <property type="entry name" value="FtsX_ECD"/>
</dbReference>
<keyword evidence="9 10" id="KW-0131">Cell cycle</keyword>
<reference evidence="14 15" key="1">
    <citation type="journal article" date="2015" name="Nature">
        <title>rRNA introns, odd ribosomes, and small enigmatic genomes across a large radiation of phyla.</title>
        <authorList>
            <person name="Brown C.T."/>
            <person name="Hug L.A."/>
            <person name="Thomas B.C."/>
            <person name="Sharon I."/>
            <person name="Castelle C.J."/>
            <person name="Singh A."/>
            <person name="Wilkins M.J."/>
            <person name="Williams K.H."/>
            <person name="Banfield J.F."/>
        </authorList>
    </citation>
    <scope>NUCLEOTIDE SEQUENCE [LARGE SCALE GENOMIC DNA]</scope>
</reference>
<evidence type="ECO:0000256" key="4">
    <source>
        <dbReference type="ARBA" id="ARBA00022475"/>
    </source>
</evidence>
<keyword evidence="8 10" id="KW-0472">Membrane</keyword>
<feature type="transmembrane region" description="Helical" evidence="11">
    <location>
        <begin position="228"/>
        <end position="249"/>
    </location>
</feature>
<dbReference type="InterPro" id="IPR004513">
    <property type="entry name" value="FtsX"/>
</dbReference>
<dbReference type="PIRSF" id="PIRSF003097">
    <property type="entry name" value="FtsX"/>
    <property type="match status" value="1"/>
</dbReference>
<dbReference type="Pfam" id="PF18075">
    <property type="entry name" value="FtsX_ECD"/>
    <property type="match status" value="1"/>
</dbReference>
<keyword evidence="6 11" id="KW-0812">Transmembrane</keyword>
<dbReference type="PANTHER" id="PTHR47755">
    <property type="entry name" value="CELL DIVISION PROTEIN FTSX"/>
    <property type="match status" value="1"/>
</dbReference>
<evidence type="ECO:0000256" key="8">
    <source>
        <dbReference type="ARBA" id="ARBA00023136"/>
    </source>
</evidence>
<feature type="transmembrane region" description="Helical" evidence="11">
    <location>
        <begin position="20"/>
        <end position="41"/>
    </location>
</feature>
<dbReference type="Pfam" id="PF02687">
    <property type="entry name" value="FtsX"/>
    <property type="match status" value="1"/>
</dbReference>
<evidence type="ECO:0000256" key="1">
    <source>
        <dbReference type="ARBA" id="ARBA00004651"/>
    </source>
</evidence>
<keyword evidence="4 10" id="KW-1003">Cell membrane</keyword>